<dbReference type="GO" id="GO:0005634">
    <property type="term" value="C:nucleus"/>
    <property type="evidence" value="ECO:0007669"/>
    <property type="project" value="UniProtKB-SubCell"/>
</dbReference>
<keyword evidence="2" id="KW-0238">DNA-binding</keyword>
<keyword evidence="6" id="KW-1185">Reference proteome</keyword>
<dbReference type="Proteomes" id="UP000037510">
    <property type="component" value="Unassembled WGS sequence"/>
</dbReference>
<comment type="caution">
    <text evidence="5">The sequence shown here is derived from an EMBL/GenBank/DDBJ whole genome shotgun (WGS) entry which is preliminary data.</text>
</comment>
<dbReference type="InterPro" id="IPR006600">
    <property type="entry name" value="HTH_CenpB_DNA-bd_dom"/>
</dbReference>
<dbReference type="SUPFAM" id="SSF46689">
    <property type="entry name" value="Homeodomain-like"/>
    <property type="match status" value="1"/>
</dbReference>
<keyword evidence="3" id="KW-0539">Nucleus</keyword>
<gene>
    <name evidence="5" type="ORF">OBRU01_10229</name>
</gene>
<reference evidence="5 6" key="1">
    <citation type="journal article" date="2015" name="Genome Biol. Evol.">
        <title>The genome of winter moth (Operophtera brumata) provides a genomic perspective on sexual dimorphism and phenology.</title>
        <authorList>
            <person name="Derks M.F."/>
            <person name="Smit S."/>
            <person name="Salis L."/>
            <person name="Schijlen E."/>
            <person name="Bossers A."/>
            <person name="Mateman C."/>
            <person name="Pijl A.S."/>
            <person name="de Ridder D."/>
            <person name="Groenen M.A."/>
            <person name="Visser M.E."/>
            <person name="Megens H.J."/>
        </authorList>
    </citation>
    <scope>NUCLEOTIDE SEQUENCE [LARGE SCALE GENOMIC DNA]</scope>
    <source>
        <strain evidence="5">WM2013NL</strain>
        <tissue evidence="5">Head and thorax</tissue>
    </source>
</reference>
<dbReference type="PROSITE" id="PS51253">
    <property type="entry name" value="HTH_CENPB"/>
    <property type="match status" value="1"/>
</dbReference>
<organism evidence="5 6">
    <name type="scientific">Operophtera brumata</name>
    <name type="common">Winter moth</name>
    <name type="synonym">Phalaena brumata</name>
    <dbReference type="NCBI Taxonomy" id="104452"/>
    <lineage>
        <taxon>Eukaryota</taxon>
        <taxon>Metazoa</taxon>
        <taxon>Ecdysozoa</taxon>
        <taxon>Arthropoda</taxon>
        <taxon>Hexapoda</taxon>
        <taxon>Insecta</taxon>
        <taxon>Pterygota</taxon>
        <taxon>Neoptera</taxon>
        <taxon>Endopterygota</taxon>
        <taxon>Lepidoptera</taxon>
        <taxon>Glossata</taxon>
        <taxon>Ditrysia</taxon>
        <taxon>Geometroidea</taxon>
        <taxon>Geometridae</taxon>
        <taxon>Larentiinae</taxon>
        <taxon>Operophtera</taxon>
    </lineage>
</organism>
<protein>
    <recommendedName>
        <fullName evidence="4">HTH CENPB-type domain-containing protein</fullName>
    </recommendedName>
</protein>
<dbReference type="Pfam" id="PF05225">
    <property type="entry name" value="HTH_psq"/>
    <property type="match status" value="1"/>
</dbReference>
<dbReference type="InterPro" id="IPR009057">
    <property type="entry name" value="Homeodomain-like_sf"/>
</dbReference>
<evidence type="ECO:0000256" key="2">
    <source>
        <dbReference type="ARBA" id="ARBA00023125"/>
    </source>
</evidence>
<evidence type="ECO:0000259" key="4">
    <source>
        <dbReference type="PROSITE" id="PS51253"/>
    </source>
</evidence>
<evidence type="ECO:0000256" key="1">
    <source>
        <dbReference type="ARBA" id="ARBA00004123"/>
    </source>
</evidence>
<evidence type="ECO:0000313" key="6">
    <source>
        <dbReference type="Proteomes" id="UP000037510"/>
    </source>
</evidence>
<accession>A0A0L7LEX6</accession>
<name>A0A0L7LEX6_OPEBR</name>
<dbReference type="EMBL" id="JTDY01001496">
    <property type="protein sequence ID" value="KOB73731.1"/>
    <property type="molecule type" value="Genomic_DNA"/>
</dbReference>
<dbReference type="Gene3D" id="1.10.10.60">
    <property type="entry name" value="Homeodomain-like"/>
    <property type="match status" value="1"/>
</dbReference>
<feature type="non-terminal residue" evidence="5">
    <location>
        <position position="136"/>
    </location>
</feature>
<dbReference type="AlphaFoldDB" id="A0A0L7LEX6"/>
<feature type="domain" description="HTH CENPB-type" evidence="4">
    <location>
        <begin position="57"/>
        <end position="132"/>
    </location>
</feature>
<dbReference type="STRING" id="104452.A0A0L7LEX6"/>
<dbReference type="InterPro" id="IPR007889">
    <property type="entry name" value="HTH_Psq"/>
</dbReference>
<sequence>MPKVTDGKKYTKTYTEEDVEKALQAIKNGMGKKTAANKFNIPRATLQFRLSNQFVKSRPGPDTVLSNAEEQEIVKWIIAACSKGFPRRKEDVIKSVKLYLDEHPRPNNFIDNTPGEGWYKLFMKRHPELSIRTSEA</sequence>
<proteinExistence type="predicted"/>
<evidence type="ECO:0000313" key="5">
    <source>
        <dbReference type="EMBL" id="KOB73731.1"/>
    </source>
</evidence>
<dbReference type="GO" id="GO:0003677">
    <property type="term" value="F:DNA binding"/>
    <property type="evidence" value="ECO:0007669"/>
    <property type="project" value="UniProtKB-KW"/>
</dbReference>
<evidence type="ECO:0000256" key="3">
    <source>
        <dbReference type="ARBA" id="ARBA00023242"/>
    </source>
</evidence>
<comment type="subcellular location">
    <subcellularLocation>
        <location evidence="1">Nucleus</location>
    </subcellularLocation>
</comment>